<evidence type="ECO:0000313" key="13">
    <source>
        <dbReference type="EMBL" id="KEF37541.1"/>
    </source>
</evidence>
<dbReference type="CDD" id="cd02855">
    <property type="entry name" value="E_set_GBE_prok_N"/>
    <property type="match status" value="1"/>
</dbReference>
<dbReference type="FunFam" id="2.60.40.10:FF:000169">
    <property type="entry name" value="1,4-alpha-glucan branching enzyme GlgB"/>
    <property type="match status" value="1"/>
</dbReference>
<dbReference type="SMART" id="SM00642">
    <property type="entry name" value="Aamy"/>
    <property type="match status" value="1"/>
</dbReference>
<dbReference type="InterPro" id="IPR006047">
    <property type="entry name" value="GH13_cat_dom"/>
</dbReference>
<evidence type="ECO:0000259" key="12">
    <source>
        <dbReference type="SMART" id="SM00642"/>
    </source>
</evidence>
<comment type="similarity">
    <text evidence="4 10">Belongs to the glycosyl hydrolase 13 family. GlgB subfamily.</text>
</comment>
<evidence type="ECO:0000256" key="2">
    <source>
        <dbReference type="ARBA" id="ARBA00002953"/>
    </source>
</evidence>
<evidence type="ECO:0000256" key="3">
    <source>
        <dbReference type="ARBA" id="ARBA00004964"/>
    </source>
</evidence>
<feature type="active site" description="Proton donor" evidence="10 11">
    <location>
        <position position="354"/>
    </location>
</feature>
<feature type="domain" description="Glycosyl hydrolase family 13 catalytic" evidence="12">
    <location>
        <begin position="149"/>
        <end position="504"/>
    </location>
</feature>
<dbReference type="Gene3D" id="2.60.40.10">
    <property type="entry name" value="Immunoglobulins"/>
    <property type="match status" value="1"/>
</dbReference>
<dbReference type="EMBL" id="JJRY01000013">
    <property type="protein sequence ID" value="KEF37541.1"/>
    <property type="molecule type" value="Genomic_DNA"/>
</dbReference>
<dbReference type="InterPro" id="IPR044143">
    <property type="entry name" value="GlgB_N_E_set_prok"/>
</dbReference>
<dbReference type="Pfam" id="PF00128">
    <property type="entry name" value="Alpha-amylase"/>
    <property type="match status" value="1"/>
</dbReference>
<dbReference type="SUPFAM" id="SSF81296">
    <property type="entry name" value="E set domains"/>
    <property type="match status" value="1"/>
</dbReference>
<dbReference type="Gene3D" id="3.20.20.80">
    <property type="entry name" value="Glycosidases"/>
    <property type="match status" value="1"/>
</dbReference>
<dbReference type="PIRSF" id="PIRSF000463">
    <property type="entry name" value="GlgB"/>
    <property type="match status" value="1"/>
</dbReference>
<dbReference type="UniPathway" id="UPA00164"/>
<dbReference type="InterPro" id="IPR017853">
    <property type="entry name" value="GH"/>
</dbReference>
<gene>
    <name evidence="10" type="primary">glgB</name>
    <name evidence="13" type="ORF">M670_03120</name>
</gene>
<evidence type="ECO:0000256" key="4">
    <source>
        <dbReference type="ARBA" id="ARBA00009000"/>
    </source>
</evidence>
<comment type="caution">
    <text evidence="13">The sequence shown here is derived from an EMBL/GenBank/DDBJ whole genome shotgun (WGS) entry which is preliminary data.</text>
</comment>
<comment type="function">
    <text evidence="2 10">Catalyzes the formation of the alpha-1,6-glucosidic linkages in glycogen by scission of a 1,4-alpha-linked oligosaccharide from growing alpha-1,4-glucan chains and the subsequent attachment of the oligosaccharide to the alpha-1,6 position.</text>
</comment>
<comment type="subunit">
    <text evidence="10">Monomer.</text>
</comment>
<dbReference type="FunFam" id="3.20.20.80:FF:000003">
    <property type="entry name" value="1,4-alpha-glucan branching enzyme GlgB"/>
    <property type="match status" value="1"/>
</dbReference>
<evidence type="ECO:0000256" key="11">
    <source>
        <dbReference type="PIRSR" id="PIRSR000463-1"/>
    </source>
</evidence>
<dbReference type="SUPFAM" id="SSF51445">
    <property type="entry name" value="(Trans)glycosidases"/>
    <property type="match status" value="1"/>
</dbReference>
<dbReference type="Pfam" id="PF02922">
    <property type="entry name" value="CBM_48"/>
    <property type="match status" value="1"/>
</dbReference>
<keyword evidence="5 10" id="KW-0321">Glycogen metabolism</keyword>
<dbReference type="Proteomes" id="UP000027936">
    <property type="component" value="Unassembled WGS sequence"/>
</dbReference>
<dbReference type="InterPro" id="IPR014756">
    <property type="entry name" value="Ig_E-set"/>
</dbReference>
<organism evidence="13 14">
    <name type="scientific">Schinkia azotoformans MEV2011</name>
    <dbReference type="NCBI Taxonomy" id="1348973"/>
    <lineage>
        <taxon>Bacteria</taxon>
        <taxon>Bacillati</taxon>
        <taxon>Bacillota</taxon>
        <taxon>Bacilli</taxon>
        <taxon>Bacillales</taxon>
        <taxon>Bacillaceae</taxon>
        <taxon>Calidifontibacillus/Schinkia group</taxon>
        <taxon>Schinkia</taxon>
    </lineage>
</organism>
<dbReference type="NCBIfam" id="TIGR01515">
    <property type="entry name" value="branching_enzym"/>
    <property type="match status" value="1"/>
</dbReference>
<dbReference type="Gene3D" id="2.60.40.1180">
    <property type="entry name" value="Golgi alpha-mannosidase II"/>
    <property type="match status" value="1"/>
</dbReference>
<evidence type="ECO:0000256" key="8">
    <source>
        <dbReference type="ARBA" id="ARBA00023056"/>
    </source>
</evidence>
<dbReference type="SUPFAM" id="SSF51011">
    <property type="entry name" value="Glycosyl hydrolase domain"/>
    <property type="match status" value="1"/>
</dbReference>
<keyword evidence="9 10" id="KW-0119">Carbohydrate metabolism</keyword>
<dbReference type="PANTHER" id="PTHR43651">
    <property type="entry name" value="1,4-ALPHA-GLUCAN-BRANCHING ENZYME"/>
    <property type="match status" value="1"/>
</dbReference>
<dbReference type="InterPro" id="IPR037439">
    <property type="entry name" value="Branching_enzy"/>
</dbReference>
<dbReference type="GO" id="GO:0005978">
    <property type="term" value="P:glycogen biosynthetic process"/>
    <property type="evidence" value="ECO:0007669"/>
    <property type="project" value="UniProtKB-UniRule"/>
</dbReference>
<keyword evidence="7 10" id="KW-0808">Transferase</keyword>
<dbReference type="GO" id="GO:0005829">
    <property type="term" value="C:cytosol"/>
    <property type="evidence" value="ECO:0007669"/>
    <property type="project" value="TreeGrafter"/>
</dbReference>
<dbReference type="GO" id="GO:0004553">
    <property type="term" value="F:hydrolase activity, hydrolyzing O-glycosyl compounds"/>
    <property type="evidence" value="ECO:0007669"/>
    <property type="project" value="InterPro"/>
</dbReference>
<evidence type="ECO:0000256" key="1">
    <source>
        <dbReference type="ARBA" id="ARBA00000826"/>
    </source>
</evidence>
<evidence type="ECO:0000256" key="9">
    <source>
        <dbReference type="ARBA" id="ARBA00023277"/>
    </source>
</evidence>
<evidence type="ECO:0000256" key="7">
    <source>
        <dbReference type="ARBA" id="ARBA00022679"/>
    </source>
</evidence>
<dbReference type="FunFam" id="2.60.40.1180:FF:000002">
    <property type="entry name" value="1,4-alpha-glucan branching enzyme GlgB"/>
    <property type="match status" value="1"/>
</dbReference>
<dbReference type="NCBIfam" id="NF003811">
    <property type="entry name" value="PRK05402.1"/>
    <property type="match status" value="1"/>
</dbReference>
<comment type="pathway">
    <text evidence="3 10">Glycan biosynthesis; glycogen biosynthesis.</text>
</comment>
<dbReference type="InterPro" id="IPR004193">
    <property type="entry name" value="Glyco_hydro_13_N"/>
</dbReference>
<dbReference type="InterPro" id="IPR013783">
    <property type="entry name" value="Ig-like_fold"/>
</dbReference>
<dbReference type="AlphaFoldDB" id="A0A072NJ90"/>
<dbReference type="RefSeq" id="WP_035196595.1">
    <property type="nucleotide sequence ID" value="NZ_JJRY01000013.1"/>
</dbReference>
<keyword evidence="8 10" id="KW-0320">Glycogen biosynthesis</keyword>
<dbReference type="Pfam" id="PF02806">
    <property type="entry name" value="Alpha-amylase_C"/>
    <property type="match status" value="1"/>
</dbReference>
<dbReference type="PATRIC" id="fig|1348973.3.peg.2998"/>
<evidence type="ECO:0000256" key="10">
    <source>
        <dbReference type="HAMAP-Rule" id="MF_00685"/>
    </source>
</evidence>
<dbReference type="InterPro" id="IPR006048">
    <property type="entry name" value="A-amylase/branching_C"/>
</dbReference>
<evidence type="ECO:0000256" key="5">
    <source>
        <dbReference type="ARBA" id="ARBA00022600"/>
    </source>
</evidence>
<keyword evidence="6 10" id="KW-0328">Glycosyltransferase</keyword>
<proteinExistence type="inferred from homology"/>
<dbReference type="InterPro" id="IPR006407">
    <property type="entry name" value="GlgB"/>
</dbReference>
<comment type="catalytic activity">
    <reaction evidence="1 10">
        <text>Transfers a segment of a (1-&gt;4)-alpha-D-glucan chain to a primary hydroxy group in a similar glucan chain.</text>
        <dbReference type="EC" id="2.4.1.18"/>
    </reaction>
</comment>
<dbReference type="HAMAP" id="MF_00685">
    <property type="entry name" value="GlgB"/>
    <property type="match status" value="1"/>
</dbReference>
<reference evidence="13 14" key="1">
    <citation type="submission" date="2014-04" db="EMBL/GenBank/DDBJ databases">
        <title>Draft genome sequence of Bacillus azotoformans MEV2011, a (co-) denitrifying strain unable to grow in the presence of oxygen.</title>
        <authorList>
            <person name="Nielsen M."/>
            <person name="Schreiber L."/>
            <person name="Finster K."/>
            <person name="Schramm A."/>
        </authorList>
    </citation>
    <scope>NUCLEOTIDE SEQUENCE [LARGE SCALE GENOMIC DNA]</scope>
    <source>
        <strain evidence="13 14">MEV2011</strain>
    </source>
</reference>
<feature type="active site" description="Nucleophile" evidence="10 11">
    <location>
        <position position="309"/>
    </location>
</feature>
<dbReference type="CDD" id="cd11322">
    <property type="entry name" value="AmyAc_Glg_BE"/>
    <property type="match status" value="1"/>
</dbReference>
<accession>A0A072NJ90</accession>
<dbReference type="OrthoDB" id="9800174at2"/>
<dbReference type="InterPro" id="IPR013780">
    <property type="entry name" value="Glyco_hydro_b"/>
</dbReference>
<evidence type="ECO:0000256" key="6">
    <source>
        <dbReference type="ARBA" id="ARBA00022676"/>
    </source>
</evidence>
<evidence type="ECO:0000313" key="14">
    <source>
        <dbReference type="Proteomes" id="UP000027936"/>
    </source>
</evidence>
<protein>
    <recommendedName>
        <fullName evidence="10">1,4-alpha-glucan branching enzyme GlgB</fullName>
        <ecNumber evidence="10">2.4.1.18</ecNumber>
    </recommendedName>
    <alternativeName>
        <fullName evidence="10">1,4-alpha-D-glucan:1,4-alpha-D-glucan 6-glucosyl-transferase</fullName>
    </alternativeName>
    <alternativeName>
        <fullName evidence="10">Alpha-(1-&gt;4)-glucan branching enzyme</fullName>
    </alternativeName>
    <alternativeName>
        <fullName evidence="10">Glycogen branching enzyme</fullName>
        <shortName evidence="10">BE</shortName>
    </alternativeName>
</protein>
<dbReference type="GO" id="GO:0043169">
    <property type="term" value="F:cation binding"/>
    <property type="evidence" value="ECO:0007669"/>
    <property type="project" value="InterPro"/>
</dbReference>
<dbReference type="NCBIfam" id="NF008967">
    <property type="entry name" value="PRK12313.1"/>
    <property type="match status" value="1"/>
</dbReference>
<sequence length="671" mass="78696">MVISHPTEYDAYLFHLGQLFQSYKTFGAHIGKEKGVLGVRFTVWAPHAEKISVIGDFNNWNGDHFDLEKLNEEGIWTNFFPKVSEGALYKYEITTADGRILRKSDPFAFYSEKRPHTASIIYNLSNYEWNDNTWFHHKKQHLSYNEPMFIYEVHLGTWKTKENGEFLSYRELADELIPYVVETGYTHIELLPLVEHPFDRSWGYQGTGYYSVTSRYGNPHEFMEFVDKCHQHGIGVILDWVPGHFCKDDHGLYLFDGEPTFEYANPFVMQNDVWGTANFDLGKTEVQSFLISNAIFWMDVYHIDGLRVDAVANMLYWDMNGDGTIQENQYAVQFLRALNEQVFKYNPTALMIAEDSTEWPLVTAPTTTGGLGFNYKWNMGWMNDVLEYMELNPVYRKYHHNLLTFSLLYAYTENFVLPFSHDEVVHGKKSLLNKMPGDYWQKFAQLRLLYGYLMAHPGKKLVFMGGELGQFEEWKDLEQIDWFLLNYDMHNKIHAYTKKLLKFYKEERSLWELDLSWDGFQWIDPDNKEQSILSFMRKSKNKNDFLIIVCNFTPVVYQDFKVGVPLHASYVEVFSSDETEYGGTGQVNTGELISKKRNWHGQPYYISMKIPPFGISILRPTKKIRRIYQLSKSKVQNKFTSLTKGRRVNASKKMYCNASGWWARKPLKFTN</sequence>
<name>A0A072NJ90_SCHAZ</name>
<dbReference type="GO" id="GO:0003844">
    <property type="term" value="F:1,4-alpha-glucan branching enzyme activity"/>
    <property type="evidence" value="ECO:0007669"/>
    <property type="project" value="UniProtKB-UniRule"/>
</dbReference>
<dbReference type="PANTHER" id="PTHR43651:SF3">
    <property type="entry name" value="1,4-ALPHA-GLUCAN-BRANCHING ENZYME"/>
    <property type="match status" value="1"/>
</dbReference>
<dbReference type="EC" id="2.4.1.18" evidence="10"/>